<sequence length="91" mass="10579">MFDVGYIVGHRSTGLFLSGAASCINMLLMVKIDHKHRICGTFSMFPLKEDVERKRKVFQNRVQLFYNGVFDEIDMDAVPRKVLISYFILFN</sequence>
<dbReference type="AlphaFoldDB" id="A0A4U5PHI2"/>
<evidence type="ECO:0000313" key="2">
    <source>
        <dbReference type="Proteomes" id="UP000298663"/>
    </source>
</evidence>
<protein>
    <submittedName>
        <fullName evidence="1">Uncharacterized protein</fullName>
    </submittedName>
</protein>
<keyword evidence="2" id="KW-1185">Reference proteome</keyword>
<gene>
    <name evidence="1" type="ORF">L596_010158</name>
</gene>
<reference evidence="1 2" key="1">
    <citation type="journal article" date="2015" name="Genome Biol.">
        <title>Comparative genomics of Steinernema reveals deeply conserved gene regulatory networks.</title>
        <authorList>
            <person name="Dillman A.R."/>
            <person name="Macchietto M."/>
            <person name="Porter C.F."/>
            <person name="Rogers A."/>
            <person name="Williams B."/>
            <person name="Antoshechkin I."/>
            <person name="Lee M.M."/>
            <person name="Goodwin Z."/>
            <person name="Lu X."/>
            <person name="Lewis E.E."/>
            <person name="Goodrich-Blair H."/>
            <person name="Stock S.P."/>
            <person name="Adams B.J."/>
            <person name="Sternberg P.W."/>
            <person name="Mortazavi A."/>
        </authorList>
    </citation>
    <scope>NUCLEOTIDE SEQUENCE [LARGE SCALE GENOMIC DNA]</scope>
    <source>
        <strain evidence="1 2">ALL</strain>
    </source>
</reference>
<name>A0A4U5PHI2_STECR</name>
<proteinExistence type="predicted"/>
<dbReference type="Proteomes" id="UP000298663">
    <property type="component" value="Unassembled WGS sequence"/>
</dbReference>
<accession>A0A4U5PHI2</accession>
<evidence type="ECO:0000313" key="1">
    <source>
        <dbReference type="EMBL" id="TKR96089.1"/>
    </source>
</evidence>
<dbReference type="EMBL" id="AZBU02000002">
    <property type="protein sequence ID" value="TKR96089.1"/>
    <property type="molecule type" value="Genomic_DNA"/>
</dbReference>
<comment type="caution">
    <text evidence="1">The sequence shown here is derived from an EMBL/GenBank/DDBJ whole genome shotgun (WGS) entry which is preliminary data.</text>
</comment>
<organism evidence="1 2">
    <name type="scientific">Steinernema carpocapsae</name>
    <name type="common">Entomopathogenic nematode</name>
    <dbReference type="NCBI Taxonomy" id="34508"/>
    <lineage>
        <taxon>Eukaryota</taxon>
        <taxon>Metazoa</taxon>
        <taxon>Ecdysozoa</taxon>
        <taxon>Nematoda</taxon>
        <taxon>Chromadorea</taxon>
        <taxon>Rhabditida</taxon>
        <taxon>Tylenchina</taxon>
        <taxon>Panagrolaimomorpha</taxon>
        <taxon>Strongyloidoidea</taxon>
        <taxon>Steinernematidae</taxon>
        <taxon>Steinernema</taxon>
    </lineage>
</organism>
<reference evidence="1 2" key="2">
    <citation type="journal article" date="2019" name="G3 (Bethesda)">
        <title>Hybrid Assembly of the Genome of the Entomopathogenic Nematode Steinernema carpocapsae Identifies the X-Chromosome.</title>
        <authorList>
            <person name="Serra L."/>
            <person name="Macchietto M."/>
            <person name="Macias-Munoz A."/>
            <person name="McGill C.J."/>
            <person name="Rodriguez I.M."/>
            <person name="Rodriguez B."/>
            <person name="Murad R."/>
            <person name="Mortazavi A."/>
        </authorList>
    </citation>
    <scope>NUCLEOTIDE SEQUENCE [LARGE SCALE GENOMIC DNA]</scope>
    <source>
        <strain evidence="1 2">ALL</strain>
    </source>
</reference>